<feature type="active site" evidence="9 11">
    <location>
        <position position="143"/>
    </location>
</feature>
<dbReference type="PIRSF" id="PIRSF015592">
    <property type="entry name" value="Prld-crbxl_pptds"/>
    <property type="match status" value="1"/>
</dbReference>
<dbReference type="PANTHER" id="PTHR23402">
    <property type="entry name" value="PROTEASE FAMILY C15 PYROGLUTAMYL-PEPTIDASE I-RELATED"/>
    <property type="match status" value="1"/>
</dbReference>
<dbReference type="PROSITE" id="PS01333">
    <property type="entry name" value="PYRASE_GLU"/>
    <property type="match status" value="1"/>
</dbReference>
<dbReference type="EMBL" id="QJQB01000604">
    <property type="protein sequence ID" value="PYA55066.1"/>
    <property type="molecule type" value="Genomic_DNA"/>
</dbReference>
<dbReference type="Gene3D" id="3.40.630.20">
    <property type="entry name" value="Peptidase C15, pyroglutamyl peptidase I-like"/>
    <property type="match status" value="1"/>
</dbReference>
<dbReference type="GO" id="GO:0006508">
    <property type="term" value="P:proteolysis"/>
    <property type="evidence" value="ECO:0007669"/>
    <property type="project" value="UniProtKB-KW"/>
</dbReference>
<evidence type="ECO:0000256" key="10">
    <source>
        <dbReference type="PROSITE-ProRule" id="PRU10076"/>
    </source>
</evidence>
<evidence type="ECO:0000256" key="7">
    <source>
        <dbReference type="ARBA" id="ARBA00022801"/>
    </source>
</evidence>
<evidence type="ECO:0000313" key="15">
    <source>
        <dbReference type="Proteomes" id="UP000247823"/>
    </source>
</evidence>
<evidence type="ECO:0000256" key="6">
    <source>
        <dbReference type="ARBA" id="ARBA00022670"/>
    </source>
</evidence>
<evidence type="ECO:0000313" key="13">
    <source>
        <dbReference type="EMBL" id="PYA55066.1"/>
    </source>
</evidence>
<evidence type="ECO:0000256" key="5">
    <source>
        <dbReference type="ARBA" id="ARBA00022490"/>
    </source>
</evidence>
<dbReference type="PANTHER" id="PTHR23402:SF1">
    <property type="entry name" value="PYROGLUTAMYL-PEPTIDASE I"/>
    <property type="match status" value="1"/>
</dbReference>
<protein>
    <recommendedName>
        <fullName evidence="9">Pyrrolidone-carboxylate peptidase</fullName>
        <ecNumber evidence="9">3.4.19.3</ecNumber>
    </recommendedName>
    <alternativeName>
        <fullName evidence="9">5-oxoprolyl-peptidase</fullName>
    </alternativeName>
    <alternativeName>
        <fullName evidence="9">Pyroglutamyl-peptidase I</fullName>
        <shortName evidence="9">PGP-I</shortName>
        <shortName evidence="9">Pyrase</shortName>
    </alternativeName>
</protein>
<gene>
    <name evidence="9 13" type="primary">pcp</name>
    <name evidence="12" type="ORF">AN695_0200515</name>
    <name evidence="13" type="ORF">DMW51_27000</name>
</gene>
<dbReference type="NCBIfam" id="TIGR00504">
    <property type="entry name" value="pyro_pdase"/>
    <property type="match status" value="1"/>
</dbReference>
<dbReference type="EC" id="3.4.19.3" evidence="9"/>
<dbReference type="GO" id="GO:0005829">
    <property type="term" value="C:cytosol"/>
    <property type="evidence" value="ECO:0007669"/>
    <property type="project" value="InterPro"/>
</dbReference>
<reference evidence="15" key="4">
    <citation type="submission" date="2018-06" db="EMBL/GenBank/DDBJ databases">
        <title>Serratia marcescens genome sequencing and assembly.</title>
        <authorList>
            <person name="Martins R.C."/>
            <person name="Perdigao-Neto L.V."/>
            <person name="Costa S.F."/>
            <person name="Levin A.S.S."/>
        </authorList>
    </citation>
    <scope>NUCLEOTIDE SEQUENCE [LARGE SCALE GENOMIC DNA]</scope>
    <source>
        <strain evidence="15">1283</strain>
    </source>
</reference>
<dbReference type="InterPro" id="IPR036440">
    <property type="entry name" value="Peptidase_C15-like_sf"/>
</dbReference>
<dbReference type="InterPro" id="IPR033693">
    <property type="entry name" value="PGPEP1_Glu_AS"/>
</dbReference>
<dbReference type="Proteomes" id="UP000050489">
    <property type="component" value="Unassembled WGS sequence"/>
</dbReference>
<comment type="catalytic activity">
    <reaction evidence="1 9 10">
        <text>Release of an N-terminal pyroglutamyl group from a polypeptide, the second amino acid generally not being Pro.</text>
        <dbReference type="EC" id="3.4.19.3"/>
    </reaction>
</comment>
<sequence>MNKVLVTGIEPFDGDAVNPSWQVAQALAGEQIAGAEIAVLELPCVLGQANLQLIAAIEALQPLAVICLGLAGGRAEISLERVAINLIDARIPDNAGKQPIDVPVVAGGPAGYFSTLPVKAAVQQLRRQGIPAGVSYTAGTYNCNHIFYGLRHYLETQHARVRGGFVHIPYSHTLAAAHPGKPSMALATMVEAVRTIVQVTLTVEEDARFGDGAVH</sequence>
<dbReference type="HAMAP" id="MF_00417">
    <property type="entry name" value="Pyrrolid_peptidase"/>
    <property type="match status" value="1"/>
</dbReference>
<keyword evidence="6 9" id="KW-0645">Protease</keyword>
<evidence type="ECO:0000256" key="2">
    <source>
        <dbReference type="ARBA" id="ARBA00002280"/>
    </source>
</evidence>
<dbReference type="PRINTS" id="PR00706">
    <property type="entry name" value="PYROGLUPTASE"/>
</dbReference>
<name>A0A0J5FU85_SERMA</name>
<dbReference type="GO" id="GO:0016920">
    <property type="term" value="F:pyroglutamyl-peptidase activity"/>
    <property type="evidence" value="ECO:0007669"/>
    <property type="project" value="UniProtKB-UniRule"/>
</dbReference>
<dbReference type="CDD" id="cd00501">
    <property type="entry name" value="Peptidase_C15"/>
    <property type="match status" value="1"/>
</dbReference>
<comment type="subcellular location">
    <subcellularLocation>
        <location evidence="3 9">Cytoplasm</location>
    </subcellularLocation>
</comment>
<dbReference type="AlphaFoldDB" id="A0A0J5FU85"/>
<dbReference type="InterPro" id="IPR029762">
    <property type="entry name" value="PGP-I_bact-type"/>
</dbReference>
<dbReference type="EMBL" id="LJEX02000001">
    <property type="protein sequence ID" value="OCO91316.1"/>
    <property type="molecule type" value="Genomic_DNA"/>
</dbReference>
<dbReference type="SUPFAM" id="SSF53182">
    <property type="entry name" value="Pyrrolidone carboxyl peptidase (pyroglutamate aminopeptidase)"/>
    <property type="match status" value="1"/>
</dbReference>
<comment type="subunit">
    <text evidence="9">Homotetramer.</text>
</comment>
<reference evidence="13" key="5">
    <citation type="submission" date="2018-06" db="EMBL/GenBank/DDBJ databases">
        <authorList>
            <person name="Martins R.C."/>
            <person name="Perdigao-Neto L.V."/>
            <person name="Costa S.F."/>
            <person name="Levin A.S.S."/>
        </authorList>
    </citation>
    <scope>NUCLEOTIDE SEQUENCE</scope>
    <source>
        <strain evidence="13">1283</strain>
    </source>
</reference>
<keyword evidence="8 9" id="KW-0788">Thiol protease</keyword>
<comment type="function">
    <text evidence="2 9">Removes 5-oxoproline from various penultimate amino acid residues except L-proline.</text>
</comment>
<accession>A0A0J5FU85</accession>
<evidence type="ECO:0000256" key="4">
    <source>
        <dbReference type="ARBA" id="ARBA00006641"/>
    </source>
</evidence>
<dbReference type="Proteomes" id="UP000247823">
    <property type="component" value="Unassembled WGS sequence"/>
</dbReference>
<organism evidence="12 14">
    <name type="scientific">Serratia marcescens</name>
    <dbReference type="NCBI Taxonomy" id="615"/>
    <lineage>
        <taxon>Bacteria</taxon>
        <taxon>Pseudomonadati</taxon>
        <taxon>Pseudomonadota</taxon>
        <taxon>Gammaproteobacteria</taxon>
        <taxon>Enterobacterales</taxon>
        <taxon>Yersiniaceae</taxon>
        <taxon>Serratia</taxon>
    </lineage>
</organism>
<evidence type="ECO:0000256" key="8">
    <source>
        <dbReference type="ARBA" id="ARBA00022807"/>
    </source>
</evidence>
<dbReference type="PROSITE" id="PS01334">
    <property type="entry name" value="PYRASE_CYS"/>
    <property type="match status" value="1"/>
</dbReference>
<evidence type="ECO:0000256" key="11">
    <source>
        <dbReference type="PROSITE-ProRule" id="PRU10077"/>
    </source>
</evidence>
<evidence type="ECO:0000313" key="14">
    <source>
        <dbReference type="Proteomes" id="UP000050489"/>
    </source>
</evidence>
<keyword evidence="15" id="KW-1185">Reference proteome</keyword>
<dbReference type="RefSeq" id="WP_038876799.1">
    <property type="nucleotide sequence ID" value="NZ_CABMHU010000131.1"/>
</dbReference>
<evidence type="ECO:0000256" key="9">
    <source>
        <dbReference type="HAMAP-Rule" id="MF_00417"/>
    </source>
</evidence>
<dbReference type="InterPro" id="IPR033694">
    <property type="entry name" value="PGPEP1_Cys_AS"/>
</dbReference>
<proteinExistence type="inferred from homology"/>
<evidence type="ECO:0000313" key="12">
    <source>
        <dbReference type="EMBL" id="OCO91316.1"/>
    </source>
</evidence>
<evidence type="ECO:0000256" key="1">
    <source>
        <dbReference type="ARBA" id="ARBA00001770"/>
    </source>
</evidence>
<dbReference type="FunFam" id="3.40.630.20:FF:000001">
    <property type="entry name" value="Pyrrolidone-carboxylate peptidase"/>
    <property type="match status" value="1"/>
</dbReference>
<keyword evidence="5 9" id="KW-0963">Cytoplasm</keyword>
<feature type="active site" evidence="9">
    <location>
        <position position="167"/>
    </location>
</feature>
<dbReference type="InterPro" id="IPR000816">
    <property type="entry name" value="Peptidase_C15"/>
</dbReference>
<dbReference type="NCBIfam" id="NF009676">
    <property type="entry name" value="PRK13197.1"/>
    <property type="match status" value="1"/>
</dbReference>
<reference evidence="14" key="1">
    <citation type="submission" date="2016-04" db="EMBL/GenBank/DDBJ databases">
        <authorList>
            <person name="Osei Sekyere J."/>
            <person name="Sivertsen A."/>
            <person name="Pedersen A.T."/>
            <person name="Sundsfjord A."/>
        </authorList>
    </citation>
    <scope>NUCLEOTIDE SEQUENCE [LARGE SCALE GENOMIC DNA]</scope>
    <source>
        <strain evidence="14">945174350</strain>
    </source>
</reference>
<dbReference type="InterPro" id="IPR016125">
    <property type="entry name" value="Peptidase_C15-like"/>
</dbReference>
<dbReference type="Pfam" id="PF01470">
    <property type="entry name" value="Peptidase_C15"/>
    <property type="match status" value="1"/>
</dbReference>
<reference evidence="13 15" key="3">
    <citation type="submission" date="2018-06" db="EMBL/GenBank/DDBJ databases">
        <title>Serratia marcescens genome sequencing and assembly.</title>
        <authorList>
            <person name="Martins R.C.R."/>
            <person name="Perdigao-Neto L.V."/>
            <person name="Costa S.F."/>
            <person name="Levin A.S.S."/>
        </authorList>
    </citation>
    <scope>NUCLEOTIDE SEQUENCE [LARGE SCALE GENOMIC DNA]</scope>
    <source>
        <strain evidence="13 15">1283</strain>
    </source>
</reference>
<evidence type="ECO:0000256" key="3">
    <source>
        <dbReference type="ARBA" id="ARBA00004496"/>
    </source>
</evidence>
<feature type="active site" evidence="9 10">
    <location>
        <position position="80"/>
    </location>
</feature>
<comment type="caution">
    <text evidence="12">The sequence shown here is derived from an EMBL/GenBank/DDBJ whole genome shotgun (WGS) entry which is preliminary data.</text>
</comment>
<comment type="similarity">
    <text evidence="4 9">Belongs to the peptidase C15 family.</text>
</comment>
<keyword evidence="7 9" id="KW-0378">Hydrolase</keyword>
<reference evidence="12" key="2">
    <citation type="journal article" date="2017" name="PLoS ONE">
        <title>Genomic and phenotypic characterisation of fluoroquinolone resistance mechanisms in Enterobacteriaceae in Durban, South Africa.</title>
        <authorList>
            <person name="Osei Sekyere J."/>
            <person name="Amoako D.G."/>
        </authorList>
    </citation>
    <scope>NUCLEOTIDE SEQUENCE</scope>
    <source>
        <strain evidence="12">945174350</strain>
    </source>
</reference>